<accession>A0A8K0LA27</accession>
<dbReference type="OrthoDB" id="4776522at2759"/>
<feature type="region of interest" description="Disordered" evidence="1">
    <location>
        <begin position="1"/>
        <end position="25"/>
    </location>
</feature>
<name>A0A8K0LA27_9PEZI</name>
<feature type="compositionally biased region" description="Polar residues" evidence="1">
    <location>
        <begin position="1"/>
        <end position="15"/>
    </location>
</feature>
<sequence>MATTTRHTNTGNSNEVFPPTNDPFVIQQRPRPQCTHTNMNRIHGPYHCDQCGRVSEYGWIYQCAQDVENNIPISSDEHFFMALAPKDWDHRKEMSALGISPSVLAQYDAGLYTSDQVQKIKDQKRHLHQVLVHEINSEIDRANLFQYAAEPIQRSPSGSARLDQDMQNKYHGQPAPTMRRLGRPDAVSMATCRFKCCHRCRPFYRDRVYTSFEAVMDGETAAIVERDTGELQVLDANILKKISYNPLRPATDMPSNTTVHDFAKSPTREPSSELSTITLSTSASTGSIAVYCDNVLNSPIASTASSPVASVTPSSLASPRTTLSSISLPITPSSVHDWSVEAPGSIPLSNLASAPHDTWPLSPKATMSGREKEEENRSHGYEMTLPIRGGRMNESTRASSSELSSLVSESSYHDEMDVDGGVALTEAAVGTGVPDIITRPGTPDIERPTSEYMLATKNSINMDTLDALFPASSGHQRTETQT</sequence>
<dbReference type="AlphaFoldDB" id="A0A8K0LA27"/>
<gene>
    <name evidence="2" type="ORF">KVT40_000847</name>
</gene>
<feature type="region of interest" description="Disordered" evidence="1">
    <location>
        <begin position="356"/>
        <end position="378"/>
    </location>
</feature>
<reference evidence="2" key="1">
    <citation type="submission" date="2021-07" db="EMBL/GenBank/DDBJ databases">
        <title>Elsinoe batatas strain:CRI-CJ2 Genome sequencing and assembly.</title>
        <authorList>
            <person name="Huang L."/>
        </authorList>
    </citation>
    <scope>NUCLEOTIDE SEQUENCE</scope>
    <source>
        <strain evidence="2">CRI-CJ2</strain>
    </source>
</reference>
<organism evidence="2 3">
    <name type="scientific">Elsinoe batatas</name>
    <dbReference type="NCBI Taxonomy" id="2601811"/>
    <lineage>
        <taxon>Eukaryota</taxon>
        <taxon>Fungi</taxon>
        <taxon>Dikarya</taxon>
        <taxon>Ascomycota</taxon>
        <taxon>Pezizomycotina</taxon>
        <taxon>Dothideomycetes</taxon>
        <taxon>Dothideomycetidae</taxon>
        <taxon>Myriangiales</taxon>
        <taxon>Elsinoaceae</taxon>
        <taxon>Elsinoe</taxon>
    </lineage>
</organism>
<comment type="caution">
    <text evidence="2">The sequence shown here is derived from an EMBL/GenBank/DDBJ whole genome shotgun (WGS) entry which is preliminary data.</text>
</comment>
<dbReference type="Proteomes" id="UP000809789">
    <property type="component" value="Unassembled WGS sequence"/>
</dbReference>
<evidence type="ECO:0000313" key="2">
    <source>
        <dbReference type="EMBL" id="KAG8631707.1"/>
    </source>
</evidence>
<keyword evidence="3" id="KW-1185">Reference proteome</keyword>
<evidence type="ECO:0000256" key="1">
    <source>
        <dbReference type="SAM" id="MobiDB-lite"/>
    </source>
</evidence>
<feature type="compositionally biased region" description="Basic and acidic residues" evidence="1">
    <location>
        <begin position="369"/>
        <end position="378"/>
    </location>
</feature>
<dbReference type="EMBL" id="JAESVG020000001">
    <property type="protein sequence ID" value="KAG8631707.1"/>
    <property type="molecule type" value="Genomic_DNA"/>
</dbReference>
<protein>
    <submittedName>
        <fullName evidence="2">Uncharacterized protein</fullName>
    </submittedName>
</protein>
<evidence type="ECO:0000313" key="3">
    <source>
        <dbReference type="Proteomes" id="UP000809789"/>
    </source>
</evidence>
<proteinExistence type="predicted"/>